<name>A0ABT0Z1L3_9FLAO</name>
<dbReference type="PROSITE" id="PS50005">
    <property type="entry name" value="TPR"/>
    <property type="match status" value="1"/>
</dbReference>
<keyword evidence="3" id="KW-1185">Reference proteome</keyword>
<dbReference type="Gene3D" id="1.25.40.10">
    <property type="entry name" value="Tetratricopeptide repeat domain"/>
    <property type="match status" value="4"/>
</dbReference>
<comment type="caution">
    <text evidence="2">The sequence shown here is derived from an EMBL/GenBank/DDBJ whole genome shotgun (WGS) entry which is preliminary data.</text>
</comment>
<protein>
    <recommendedName>
        <fullName evidence="4">Tetratricopeptide repeat protein</fullName>
    </recommendedName>
</protein>
<dbReference type="SMART" id="SM00028">
    <property type="entry name" value="TPR"/>
    <property type="match status" value="4"/>
</dbReference>
<dbReference type="InterPro" id="IPR011990">
    <property type="entry name" value="TPR-like_helical_dom_sf"/>
</dbReference>
<dbReference type="SUPFAM" id="SSF48452">
    <property type="entry name" value="TPR-like"/>
    <property type="match status" value="2"/>
</dbReference>
<evidence type="ECO:0000313" key="3">
    <source>
        <dbReference type="Proteomes" id="UP001155077"/>
    </source>
</evidence>
<keyword evidence="1" id="KW-0802">TPR repeat</keyword>
<feature type="repeat" description="TPR" evidence="1">
    <location>
        <begin position="307"/>
        <end position="340"/>
    </location>
</feature>
<evidence type="ECO:0008006" key="4">
    <source>
        <dbReference type="Google" id="ProtNLM"/>
    </source>
</evidence>
<organism evidence="2 3">
    <name type="scientific">Gramella jeungdoensis</name>
    <dbReference type="NCBI Taxonomy" id="708091"/>
    <lineage>
        <taxon>Bacteria</taxon>
        <taxon>Pseudomonadati</taxon>
        <taxon>Bacteroidota</taxon>
        <taxon>Flavobacteriia</taxon>
        <taxon>Flavobacteriales</taxon>
        <taxon>Flavobacteriaceae</taxon>
        <taxon>Christiangramia</taxon>
    </lineage>
</organism>
<dbReference type="EMBL" id="JAMSCK010000003">
    <property type="protein sequence ID" value="MCM8569617.1"/>
    <property type="molecule type" value="Genomic_DNA"/>
</dbReference>
<reference evidence="2" key="1">
    <citation type="submission" date="2022-06" db="EMBL/GenBank/DDBJ databases">
        <title>Gramella sediminis sp. nov., isolated from deep-sea sediment of the Indian Ocean.</title>
        <authorList>
            <person name="Yang L."/>
        </authorList>
    </citation>
    <scope>NUCLEOTIDE SEQUENCE</scope>
    <source>
        <strain evidence="2">HMD3159</strain>
    </source>
</reference>
<dbReference type="Proteomes" id="UP001155077">
    <property type="component" value="Unassembled WGS sequence"/>
</dbReference>
<accession>A0ABT0Z1L3</accession>
<gene>
    <name evidence="2" type="ORF">NE848_09510</name>
</gene>
<dbReference type="Pfam" id="PF13181">
    <property type="entry name" value="TPR_8"/>
    <property type="match status" value="1"/>
</dbReference>
<evidence type="ECO:0000313" key="2">
    <source>
        <dbReference type="EMBL" id="MCM8569617.1"/>
    </source>
</evidence>
<sequence length="847" mass="98200">MKPITRILFFLLLSIIIWSCSRKKDSFVNRNYHAVTAEYNTLYNGQLALEQGREEINQNYADNYWDILPIERLDVDDKILLPDSVRNQNFGRAEEKAVKAIQKHSMQIGGKERNPQMDEAYLLLGKARYFDQRFIPALDAFNYILYRYPASDNITHARIWREKTNIRLGNEKLAIKNLKKILDSDRLDDQDLADASASLAQAYINLNQIDSAVAPLYNAADFTDINAEKGRYFYILGQLHNRLGETATANAAFDEVIDLNRKSPRIYYVNAYVQKARNFDFNSGNEEYLLELLTELEEDRENRPYLDKIYFQLGEYYTRLDSTDKAIEYYNKSLRSPSSDIYLKSINYEILANVNFDRANYQDAGKYFDSTLTYMSPDLLEFRTIKKKRENLEDVIKYENMAEETDSILYLASLSEDEQVAYFTDYTDELKAKAIKEMEAGELPVYTASIGPENNFPSANALPPADGTNSANTFYFYNPLRVSRGAQEFLRVWGSRELADNWRWGSNALNQSSINAQERIMDINLDNNPLYDPMEYVMRIPGERSVLDSLATQRNLAYYQLGIIYNENYGEYDLAAERLEFLLENDPAERLILPAKYNLYKIYGAQGDLQKQEQIKNDILQNYPDSRYAAFILNPESVQEDENSPDLLYKALFEKYKDQEYEEVIETANEYISRFTGDPIIPKLELLKAQATGRLLGLDAYEKALNYVALTYPQTEEGRKAQKLLNTSIPQLKVQEFNRDSLQNNFKLIYPLEENERDMAAQLKDSIEKAIAELNYSQLSVSVDVYSPEQSFVVVHGLETESKALGFEELLKKNKNYKIDREAFVLSTENYRIVQIKKNLRTYMDNN</sequence>
<evidence type="ECO:0000256" key="1">
    <source>
        <dbReference type="PROSITE-ProRule" id="PRU00339"/>
    </source>
</evidence>
<dbReference type="InterPro" id="IPR019734">
    <property type="entry name" value="TPR_rpt"/>
</dbReference>
<proteinExistence type="predicted"/>